<keyword evidence="2" id="KW-1185">Reference proteome</keyword>
<protein>
    <submittedName>
        <fullName evidence="1">Uncharacterized protein</fullName>
    </submittedName>
</protein>
<accession>A0AAN8QWN9</accession>
<name>A0AAN8QWN9_9TELE</name>
<dbReference type="EMBL" id="JAGTTL010000008">
    <property type="protein sequence ID" value="KAK6318694.1"/>
    <property type="molecule type" value="Genomic_DNA"/>
</dbReference>
<comment type="caution">
    <text evidence="1">The sequence shown here is derived from an EMBL/GenBank/DDBJ whole genome shotgun (WGS) entry which is preliminary data.</text>
</comment>
<evidence type="ECO:0000313" key="1">
    <source>
        <dbReference type="EMBL" id="KAK6318694.1"/>
    </source>
</evidence>
<reference evidence="1 2" key="1">
    <citation type="submission" date="2021-04" db="EMBL/GenBank/DDBJ databases">
        <authorList>
            <person name="De Guttry C."/>
            <person name="Zahm M."/>
            <person name="Klopp C."/>
            <person name="Cabau C."/>
            <person name="Louis A."/>
            <person name="Berthelot C."/>
            <person name="Parey E."/>
            <person name="Roest Crollius H."/>
            <person name="Montfort J."/>
            <person name="Robinson-Rechavi M."/>
            <person name="Bucao C."/>
            <person name="Bouchez O."/>
            <person name="Gislard M."/>
            <person name="Lluch J."/>
            <person name="Milhes M."/>
            <person name="Lampietro C."/>
            <person name="Lopez Roques C."/>
            <person name="Donnadieu C."/>
            <person name="Braasch I."/>
            <person name="Desvignes T."/>
            <person name="Postlethwait J."/>
            <person name="Bobe J."/>
            <person name="Wedekind C."/>
            <person name="Guiguen Y."/>
        </authorList>
    </citation>
    <scope>NUCLEOTIDE SEQUENCE [LARGE SCALE GENOMIC DNA]</scope>
    <source>
        <strain evidence="1">Cs_M1</strain>
        <tissue evidence="1">Blood</tissue>
    </source>
</reference>
<organism evidence="1 2">
    <name type="scientific">Coregonus suidteri</name>
    <dbReference type="NCBI Taxonomy" id="861788"/>
    <lineage>
        <taxon>Eukaryota</taxon>
        <taxon>Metazoa</taxon>
        <taxon>Chordata</taxon>
        <taxon>Craniata</taxon>
        <taxon>Vertebrata</taxon>
        <taxon>Euteleostomi</taxon>
        <taxon>Actinopterygii</taxon>
        <taxon>Neopterygii</taxon>
        <taxon>Teleostei</taxon>
        <taxon>Protacanthopterygii</taxon>
        <taxon>Salmoniformes</taxon>
        <taxon>Salmonidae</taxon>
        <taxon>Coregoninae</taxon>
        <taxon>Coregonus</taxon>
    </lineage>
</organism>
<sequence>VGFEETESLPSVDTSVRGTGKSTHDFAFEIHIRLIKLCEFGECNRVSGSVNIYEPLKRL</sequence>
<feature type="non-terminal residue" evidence="1">
    <location>
        <position position="1"/>
    </location>
</feature>
<gene>
    <name evidence="1" type="ORF">J4Q44_G00099050</name>
</gene>
<proteinExistence type="predicted"/>
<evidence type="ECO:0000313" key="2">
    <source>
        <dbReference type="Proteomes" id="UP001356427"/>
    </source>
</evidence>
<dbReference type="AlphaFoldDB" id="A0AAN8QWN9"/>
<dbReference type="Proteomes" id="UP001356427">
    <property type="component" value="Unassembled WGS sequence"/>
</dbReference>